<reference evidence="1" key="1">
    <citation type="journal article" date="2020" name="Nature">
        <title>Giant virus diversity and host interactions through global metagenomics.</title>
        <authorList>
            <person name="Schulz F."/>
            <person name="Roux S."/>
            <person name="Paez-Espino D."/>
            <person name="Jungbluth S."/>
            <person name="Walsh D.A."/>
            <person name="Denef V.J."/>
            <person name="McMahon K.D."/>
            <person name="Konstantinidis K.T."/>
            <person name="Eloe-Fadrosh E.A."/>
            <person name="Kyrpides N.C."/>
            <person name="Woyke T."/>
        </authorList>
    </citation>
    <scope>NUCLEOTIDE SEQUENCE</scope>
    <source>
        <strain evidence="1">GVMAG-M-3300020182-33</strain>
    </source>
</reference>
<name>A0A6C0C259_9ZZZZ</name>
<sequence>MSFCKPLARRDCLSSNLRNTEQKNRKYEHNGGVAALANSIVLVAVVKMKQHVTTQQFR</sequence>
<dbReference type="EMBL" id="MN739306">
    <property type="protein sequence ID" value="QHS97849.1"/>
    <property type="molecule type" value="Genomic_DNA"/>
</dbReference>
<evidence type="ECO:0000313" key="1">
    <source>
        <dbReference type="EMBL" id="QHS97849.1"/>
    </source>
</evidence>
<proteinExistence type="predicted"/>
<protein>
    <submittedName>
        <fullName evidence="1">Uncharacterized protein</fullName>
    </submittedName>
</protein>
<accession>A0A6C0C259</accession>
<organism evidence="1">
    <name type="scientific">viral metagenome</name>
    <dbReference type="NCBI Taxonomy" id="1070528"/>
    <lineage>
        <taxon>unclassified sequences</taxon>
        <taxon>metagenomes</taxon>
        <taxon>organismal metagenomes</taxon>
    </lineage>
</organism>
<dbReference type="AlphaFoldDB" id="A0A6C0C259"/>